<protein>
    <recommendedName>
        <fullName evidence="5">QWRF motif-containing protein 7</fullName>
    </recommendedName>
</protein>
<evidence type="ECO:0000256" key="1">
    <source>
        <dbReference type="ARBA" id="ARBA00010016"/>
    </source>
</evidence>
<proteinExistence type="inferred from homology"/>
<evidence type="ECO:0008006" key="5">
    <source>
        <dbReference type="Google" id="ProtNLM"/>
    </source>
</evidence>
<comment type="caution">
    <text evidence="3">The sequence shown here is derived from an EMBL/GenBank/DDBJ whole genome shotgun (WGS) entry which is preliminary data.</text>
</comment>
<dbReference type="GO" id="GO:0008017">
    <property type="term" value="F:microtubule binding"/>
    <property type="evidence" value="ECO:0007669"/>
    <property type="project" value="TreeGrafter"/>
</dbReference>
<dbReference type="Proteomes" id="UP001359559">
    <property type="component" value="Unassembled WGS sequence"/>
</dbReference>
<reference evidence="3 4" key="1">
    <citation type="submission" date="2024-01" db="EMBL/GenBank/DDBJ databases">
        <title>The genomes of 5 underutilized Papilionoideae crops provide insights into root nodulation and disease resistance.</title>
        <authorList>
            <person name="Yuan L."/>
        </authorList>
    </citation>
    <scope>NUCLEOTIDE SEQUENCE [LARGE SCALE GENOMIC DNA]</scope>
    <source>
        <strain evidence="3">LY-2023</strain>
        <tissue evidence="3">Leaf</tissue>
    </source>
</reference>
<dbReference type="GO" id="GO:0051225">
    <property type="term" value="P:spindle assembly"/>
    <property type="evidence" value="ECO:0007669"/>
    <property type="project" value="TreeGrafter"/>
</dbReference>
<dbReference type="InterPro" id="IPR007573">
    <property type="entry name" value="QWRF"/>
</dbReference>
<dbReference type="EMBL" id="JAYKXN010000007">
    <property type="protein sequence ID" value="KAK7271563.1"/>
    <property type="molecule type" value="Genomic_DNA"/>
</dbReference>
<dbReference type="AlphaFoldDB" id="A0AAN9FGP4"/>
<dbReference type="GO" id="GO:0005880">
    <property type="term" value="C:nuclear microtubule"/>
    <property type="evidence" value="ECO:0007669"/>
    <property type="project" value="TreeGrafter"/>
</dbReference>
<feature type="compositionally biased region" description="Polar residues" evidence="2">
    <location>
        <begin position="27"/>
        <end position="41"/>
    </location>
</feature>
<dbReference type="PANTHER" id="PTHR31807">
    <property type="entry name" value="AUGMIN FAMILY MEMBER"/>
    <property type="match status" value="1"/>
</dbReference>
<dbReference type="Pfam" id="PF04484">
    <property type="entry name" value="QWRF"/>
    <property type="match status" value="1"/>
</dbReference>
<dbReference type="GO" id="GO:0005737">
    <property type="term" value="C:cytoplasm"/>
    <property type="evidence" value="ECO:0007669"/>
    <property type="project" value="TreeGrafter"/>
</dbReference>
<accession>A0AAN9FGP4</accession>
<feature type="compositionally biased region" description="Low complexity" evidence="2">
    <location>
        <begin position="46"/>
        <end position="59"/>
    </location>
</feature>
<evidence type="ECO:0000313" key="4">
    <source>
        <dbReference type="Proteomes" id="UP001359559"/>
    </source>
</evidence>
<feature type="region of interest" description="Disordered" evidence="2">
    <location>
        <begin position="1"/>
        <end position="93"/>
    </location>
</feature>
<dbReference type="PANTHER" id="PTHR31807:SF27">
    <property type="entry name" value="QWRF MOTIF-CONTAINING PROTEIN 7"/>
    <property type="match status" value="1"/>
</dbReference>
<keyword evidence="4" id="KW-1185">Reference proteome</keyword>
<evidence type="ECO:0000313" key="3">
    <source>
        <dbReference type="EMBL" id="KAK7271563.1"/>
    </source>
</evidence>
<sequence>MDKNPRSLSRRNHLSPAPPSPRLVRSRSGTTLAPAVTTTPDRSSHRFSSSERFTSFPRSKSTSRSRPHNNDGNTNTTSTNKVQEKKSMHSPSAWALSPARRFLSSPIGPEVPIVKVNGGYNSSGRSESGSGVAKVLKYFKTKKVPKVQEEEYHRFKILHNRLLQWRFINARAMVAMANVQNVAEIQLFGVWVRMVIIRKIIIEKRNEWRKVKHVMKVYLVLEGQLPFLIEWAKLERRNEESIGRLTRKLSALSNILPLTQGLKGDTDSVSEALITANKVLESIESLLTKYQTQVERVLYQVTELTTALKQEEEHLQKLLGIVPVISALLKKTGFEKEEDSDTQQCQPKRGGRHPRRLGWTTRR</sequence>
<feature type="region of interest" description="Disordered" evidence="2">
    <location>
        <begin position="336"/>
        <end position="363"/>
    </location>
</feature>
<feature type="compositionally biased region" description="Basic residues" evidence="2">
    <location>
        <begin position="349"/>
        <end position="363"/>
    </location>
</feature>
<name>A0AAN9FGP4_CLITE</name>
<comment type="similarity">
    <text evidence="1">Belongs to the QWRF family.</text>
</comment>
<gene>
    <name evidence="3" type="ORF">RJT34_27570</name>
</gene>
<organism evidence="3 4">
    <name type="scientific">Clitoria ternatea</name>
    <name type="common">Butterfly pea</name>
    <dbReference type="NCBI Taxonomy" id="43366"/>
    <lineage>
        <taxon>Eukaryota</taxon>
        <taxon>Viridiplantae</taxon>
        <taxon>Streptophyta</taxon>
        <taxon>Embryophyta</taxon>
        <taxon>Tracheophyta</taxon>
        <taxon>Spermatophyta</taxon>
        <taxon>Magnoliopsida</taxon>
        <taxon>eudicotyledons</taxon>
        <taxon>Gunneridae</taxon>
        <taxon>Pentapetalae</taxon>
        <taxon>rosids</taxon>
        <taxon>fabids</taxon>
        <taxon>Fabales</taxon>
        <taxon>Fabaceae</taxon>
        <taxon>Papilionoideae</taxon>
        <taxon>50 kb inversion clade</taxon>
        <taxon>NPAAA clade</taxon>
        <taxon>indigoferoid/millettioid clade</taxon>
        <taxon>Phaseoleae</taxon>
        <taxon>Clitoria</taxon>
    </lineage>
</organism>
<feature type="compositionally biased region" description="Low complexity" evidence="2">
    <location>
        <begin position="70"/>
        <end position="80"/>
    </location>
</feature>
<evidence type="ECO:0000256" key="2">
    <source>
        <dbReference type="SAM" id="MobiDB-lite"/>
    </source>
</evidence>